<evidence type="ECO:0000313" key="8">
    <source>
        <dbReference type="EMBL" id="KAA0197219.1"/>
    </source>
</evidence>
<keyword evidence="4 6" id="KW-0472">Membrane</keyword>
<dbReference type="Gene3D" id="1.20.1250.20">
    <property type="entry name" value="MFS general substrate transporter like domains"/>
    <property type="match status" value="1"/>
</dbReference>
<evidence type="ECO:0000259" key="7">
    <source>
        <dbReference type="PROSITE" id="PS50850"/>
    </source>
</evidence>
<reference evidence="8" key="2">
    <citation type="journal article" date="2018" name="Environ. Sci. Technol.">
        <title>The Toxicogenome of Hyalella azteca: A Model for Sediment Ecotoxicology and Evolutionary Toxicology.</title>
        <authorList>
            <person name="Poynton H.C."/>
            <person name="Hasenbein S."/>
            <person name="Benoit J.B."/>
            <person name="Sepulveda M.S."/>
            <person name="Poelchau M.F."/>
            <person name="Hughes D.S.T."/>
            <person name="Murali S.C."/>
            <person name="Chen S."/>
            <person name="Glastad K.M."/>
            <person name="Goodisman M.A.D."/>
            <person name="Werren J.H."/>
            <person name="Vineis J.H."/>
            <person name="Bowen J.L."/>
            <person name="Friedrich M."/>
            <person name="Jones J."/>
            <person name="Robertson H.M."/>
            <person name="Feyereisen R."/>
            <person name="Mechler-Hickson A."/>
            <person name="Mathers N."/>
            <person name="Lee C.E."/>
            <person name="Colbourne J.K."/>
            <person name="Biales A."/>
            <person name="Johnston J.S."/>
            <person name="Wellborn G.A."/>
            <person name="Rosendale A.J."/>
            <person name="Cridge A.G."/>
            <person name="Munoz-Torres M.C."/>
            <person name="Bain P.A."/>
            <person name="Manny A.R."/>
            <person name="Major K.M."/>
            <person name="Lambert F.N."/>
            <person name="Vulpe C.D."/>
            <person name="Tuck P."/>
            <person name="Blalock B.J."/>
            <person name="Lin Y.Y."/>
            <person name="Smith M.E."/>
            <person name="Ochoa-Acuna H."/>
            <person name="Chen M.M."/>
            <person name="Childers C.P."/>
            <person name="Qu J."/>
            <person name="Dugan S."/>
            <person name="Lee S.L."/>
            <person name="Chao H."/>
            <person name="Dinh H."/>
            <person name="Han Y."/>
            <person name="Doddapaneni H."/>
            <person name="Worley K.C."/>
            <person name="Muzny D.M."/>
            <person name="Gibbs R.A."/>
            <person name="Richards S."/>
        </authorList>
    </citation>
    <scope>NUCLEOTIDE SEQUENCE</scope>
    <source>
        <strain evidence="8">HAZT.00-mixed</strain>
        <tissue evidence="8">Whole organism</tissue>
    </source>
</reference>
<name>A0A6A0H4K9_HYAAZ</name>
<dbReference type="OrthoDB" id="6343530at2759"/>
<dbReference type="Proteomes" id="UP000711488">
    <property type="component" value="Unassembled WGS sequence"/>
</dbReference>
<dbReference type="GO" id="GO:0022857">
    <property type="term" value="F:transmembrane transporter activity"/>
    <property type="evidence" value="ECO:0007669"/>
    <property type="project" value="InterPro"/>
</dbReference>
<proteinExistence type="predicted"/>
<feature type="region of interest" description="Disordered" evidence="5">
    <location>
        <begin position="103"/>
        <end position="122"/>
    </location>
</feature>
<organism evidence="8">
    <name type="scientific">Hyalella azteca</name>
    <name type="common">Amphipod</name>
    <dbReference type="NCBI Taxonomy" id="294128"/>
    <lineage>
        <taxon>Eukaryota</taxon>
        <taxon>Metazoa</taxon>
        <taxon>Ecdysozoa</taxon>
        <taxon>Arthropoda</taxon>
        <taxon>Crustacea</taxon>
        <taxon>Multicrustacea</taxon>
        <taxon>Malacostraca</taxon>
        <taxon>Eumalacostraca</taxon>
        <taxon>Peracarida</taxon>
        <taxon>Amphipoda</taxon>
        <taxon>Senticaudata</taxon>
        <taxon>Talitrida</taxon>
        <taxon>Talitroidea</taxon>
        <taxon>Hyalellidae</taxon>
        <taxon>Hyalella</taxon>
    </lineage>
</organism>
<feature type="transmembrane region" description="Helical" evidence="6">
    <location>
        <begin position="46"/>
        <end position="65"/>
    </location>
</feature>
<evidence type="ECO:0000256" key="5">
    <source>
        <dbReference type="SAM" id="MobiDB-lite"/>
    </source>
</evidence>
<evidence type="ECO:0000256" key="6">
    <source>
        <dbReference type="SAM" id="Phobius"/>
    </source>
</evidence>
<gene>
    <name evidence="8" type="ORF">HAZT_HAZT002546</name>
</gene>
<comment type="caution">
    <text evidence="8">The sequence shown here is derived from an EMBL/GenBank/DDBJ whole genome shotgun (WGS) entry which is preliminary data.</text>
</comment>
<dbReference type="InterPro" id="IPR036259">
    <property type="entry name" value="MFS_trans_sf"/>
</dbReference>
<reference evidence="8" key="1">
    <citation type="submission" date="2014-08" db="EMBL/GenBank/DDBJ databases">
        <authorList>
            <person name="Murali S."/>
            <person name="Richards S."/>
            <person name="Bandaranaike D."/>
            <person name="Bellair M."/>
            <person name="Blankenburg K."/>
            <person name="Chao H."/>
            <person name="Dinh H."/>
            <person name="Doddapaneni H."/>
            <person name="Dugan-Rocha S."/>
            <person name="Elkadiri S."/>
            <person name="Gnanaolivu R."/>
            <person name="Hughes D."/>
            <person name="Lee S."/>
            <person name="Li M."/>
            <person name="Ming W."/>
            <person name="Munidasa M."/>
            <person name="Muniz J."/>
            <person name="Nguyen L."/>
            <person name="Osuji N."/>
            <person name="Pu L.-L."/>
            <person name="Puazo M."/>
            <person name="Skinner E."/>
            <person name="Qu C."/>
            <person name="Quiroz J."/>
            <person name="Raj R."/>
            <person name="Weissenberger G."/>
            <person name="Xin Y."/>
            <person name="Zou X."/>
            <person name="Han Y."/>
            <person name="Worley K."/>
            <person name="Muzny D."/>
            <person name="Gibbs R."/>
        </authorList>
    </citation>
    <scope>NUCLEOTIDE SEQUENCE</scope>
    <source>
        <strain evidence="8">HAZT.00-mixed</strain>
        <tissue evidence="8">Whole organism</tissue>
    </source>
</reference>
<feature type="domain" description="Major facilitator superfamily (MFS) profile" evidence="7">
    <location>
        <begin position="1"/>
        <end position="70"/>
    </location>
</feature>
<comment type="subcellular location">
    <subcellularLocation>
        <location evidence="1">Membrane</location>
        <topology evidence="1">Multi-pass membrane protein</topology>
    </subcellularLocation>
</comment>
<protein>
    <recommendedName>
        <fullName evidence="7">Major facilitator superfamily (MFS) profile domain-containing protein</fullName>
    </recommendedName>
</protein>
<feature type="transmembrane region" description="Helical" evidence="6">
    <location>
        <begin position="21"/>
        <end position="40"/>
    </location>
</feature>
<keyword evidence="3 6" id="KW-1133">Transmembrane helix</keyword>
<accession>A0A6A0H4K9</accession>
<dbReference type="AlphaFoldDB" id="A0A6A0H4K9"/>
<dbReference type="SUPFAM" id="SSF103473">
    <property type="entry name" value="MFS general substrate transporter"/>
    <property type="match status" value="1"/>
</dbReference>
<evidence type="ECO:0000256" key="3">
    <source>
        <dbReference type="ARBA" id="ARBA00022989"/>
    </source>
</evidence>
<sequence length="122" mass="13200">MAYIYSGEIFPTCVRNTGLGIVSVAARVGGIICPFLLMLGGLFPDLQYIVLGLLGLTSGLLNLLLPETLGRTMPETVQDVLDLRYEANLDANASKLRYCKLGEDPSSENESDEELLANASLY</sequence>
<evidence type="ECO:0000256" key="1">
    <source>
        <dbReference type="ARBA" id="ARBA00004141"/>
    </source>
</evidence>
<feature type="compositionally biased region" description="Acidic residues" evidence="5">
    <location>
        <begin position="105"/>
        <end position="115"/>
    </location>
</feature>
<keyword evidence="2 6" id="KW-0812">Transmembrane</keyword>
<reference evidence="8" key="3">
    <citation type="submission" date="2019-06" db="EMBL/GenBank/DDBJ databases">
        <authorList>
            <person name="Poynton C."/>
            <person name="Hasenbein S."/>
            <person name="Benoit J.B."/>
            <person name="Sepulveda M.S."/>
            <person name="Poelchau M.F."/>
            <person name="Murali S.C."/>
            <person name="Chen S."/>
            <person name="Glastad K.M."/>
            <person name="Werren J.H."/>
            <person name="Vineis J.H."/>
            <person name="Bowen J.L."/>
            <person name="Friedrich M."/>
            <person name="Jones J."/>
            <person name="Robertson H.M."/>
            <person name="Feyereisen R."/>
            <person name="Mechler-Hickson A."/>
            <person name="Mathers N."/>
            <person name="Lee C.E."/>
            <person name="Colbourne J.K."/>
            <person name="Biales A."/>
            <person name="Johnston J.S."/>
            <person name="Wellborn G.A."/>
            <person name="Rosendale A.J."/>
            <person name="Cridge A.G."/>
            <person name="Munoz-Torres M.C."/>
            <person name="Bain P.A."/>
            <person name="Manny A.R."/>
            <person name="Major K.M."/>
            <person name="Lambert F.N."/>
            <person name="Vulpe C.D."/>
            <person name="Tuck P."/>
            <person name="Blalock B.J."/>
            <person name="Lin Y.-Y."/>
            <person name="Smith M.E."/>
            <person name="Ochoa-Acuna H."/>
            <person name="Chen M.-J.M."/>
            <person name="Childers C.P."/>
            <person name="Qu J."/>
            <person name="Dugan S."/>
            <person name="Lee S.L."/>
            <person name="Chao H."/>
            <person name="Dinh H."/>
            <person name="Han Y."/>
            <person name="Doddapaneni H."/>
            <person name="Worley K.C."/>
            <person name="Muzny D.M."/>
            <person name="Gibbs R.A."/>
            <person name="Richards S."/>
        </authorList>
    </citation>
    <scope>NUCLEOTIDE SEQUENCE</scope>
    <source>
        <strain evidence="8">HAZT.00-mixed</strain>
        <tissue evidence="8">Whole organism</tissue>
    </source>
</reference>
<dbReference type="InterPro" id="IPR020846">
    <property type="entry name" value="MFS_dom"/>
</dbReference>
<evidence type="ECO:0000256" key="4">
    <source>
        <dbReference type="ARBA" id="ARBA00023136"/>
    </source>
</evidence>
<dbReference type="EMBL" id="JQDR03008388">
    <property type="protein sequence ID" value="KAA0197219.1"/>
    <property type="molecule type" value="Genomic_DNA"/>
</dbReference>
<dbReference type="GO" id="GO:0016020">
    <property type="term" value="C:membrane"/>
    <property type="evidence" value="ECO:0007669"/>
    <property type="project" value="UniProtKB-SubCell"/>
</dbReference>
<dbReference type="PROSITE" id="PS50850">
    <property type="entry name" value="MFS"/>
    <property type="match status" value="1"/>
</dbReference>
<dbReference type="PANTHER" id="PTHR24064">
    <property type="entry name" value="SOLUTE CARRIER FAMILY 22 MEMBER"/>
    <property type="match status" value="1"/>
</dbReference>
<evidence type="ECO:0000256" key="2">
    <source>
        <dbReference type="ARBA" id="ARBA00022692"/>
    </source>
</evidence>